<keyword evidence="2" id="KW-1185">Reference proteome</keyword>
<dbReference type="Proteomes" id="UP000030672">
    <property type="component" value="Unassembled WGS sequence"/>
</dbReference>
<evidence type="ECO:0000313" key="1">
    <source>
        <dbReference type="EMBL" id="KEQ57825.1"/>
    </source>
</evidence>
<name>A0A074VAZ3_AURM1</name>
<dbReference type="RefSeq" id="XP_040874849.1">
    <property type="nucleotide sequence ID" value="XM_041025479.1"/>
</dbReference>
<protein>
    <submittedName>
        <fullName evidence="1">Uncharacterized protein</fullName>
    </submittedName>
</protein>
<dbReference type="AlphaFoldDB" id="A0A074VAZ3"/>
<dbReference type="HOGENOM" id="CLU_2305509_0_0_1"/>
<sequence>MSFGNTGRSMRSPEAPDSPLSSAFCANLLALESGDSTSSHEAVYHHILYSKTSENFQRIVQCVTRLQKEFPLAIRGKTRDMMRGAQMSLDMSYQFALLPV</sequence>
<dbReference type="EMBL" id="KL584869">
    <property type="protein sequence ID" value="KEQ57825.1"/>
    <property type="molecule type" value="Genomic_DNA"/>
</dbReference>
<gene>
    <name evidence="1" type="ORF">M437DRAFT_70515</name>
</gene>
<accession>A0A074VAZ3</accession>
<dbReference type="GeneID" id="63918852"/>
<reference evidence="1 2" key="1">
    <citation type="journal article" date="2014" name="BMC Genomics">
        <title>Genome sequencing of four Aureobasidium pullulans varieties: biotechnological potential, stress tolerance, and description of new species.</title>
        <authorList>
            <person name="Gostin Ar C."/>
            <person name="Ohm R.A."/>
            <person name="Kogej T."/>
            <person name="Sonjak S."/>
            <person name="Turk M."/>
            <person name="Zajc J."/>
            <person name="Zalar P."/>
            <person name="Grube M."/>
            <person name="Sun H."/>
            <person name="Han J."/>
            <person name="Sharma A."/>
            <person name="Chiniquy J."/>
            <person name="Ngan C.Y."/>
            <person name="Lipzen A."/>
            <person name="Barry K."/>
            <person name="Grigoriev I.V."/>
            <person name="Gunde-Cimerman N."/>
        </authorList>
    </citation>
    <scope>NUCLEOTIDE SEQUENCE [LARGE SCALE GENOMIC DNA]</scope>
    <source>
        <strain evidence="1 2">CBS 110374</strain>
    </source>
</reference>
<proteinExistence type="predicted"/>
<evidence type="ECO:0000313" key="2">
    <source>
        <dbReference type="Proteomes" id="UP000030672"/>
    </source>
</evidence>
<organism evidence="1 2">
    <name type="scientific">Aureobasidium melanogenum (strain CBS 110374)</name>
    <name type="common">Aureobasidium pullulans var. melanogenum</name>
    <dbReference type="NCBI Taxonomy" id="1043003"/>
    <lineage>
        <taxon>Eukaryota</taxon>
        <taxon>Fungi</taxon>
        <taxon>Dikarya</taxon>
        <taxon>Ascomycota</taxon>
        <taxon>Pezizomycotina</taxon>
        <taxon>Dothideomycetes</taxon>
        <taxon>Dothideomycetidae</taxon>
        <taxon>Dothideales</taxon>
        <taxon>Saccotheciaceae</taxon>
        <taxon>Aureobasidium</taxon>
    </lineage>
</organism>